<name>A0AAW1TFI5_9CHLO</name>
<dbReference type="Proteomes" id="UP001485043">
    <property type="component" value="Unassembled WGS sequence"/>
</dbReference>
<comment type="subcellular location">
    <subcellularLocation>
        <location evidence="1">Membrane</location>
        <topology evidence="1">Multi-pass membrane protein</topology>
    </subcellularLocation>
</comment>
<keyword evidence="4 6" id="KW-1133">Transmembrane helix</keyword>
<dbReference type="PANTHER" id="PTHR22950:SF702">
    <property type="entry name" value="AMINO ACID TRANSPORTER PROTEIN"/>
    <property type="match status" value="1"/>
</dbReference>
<dbReference type="EMBL" id="JALJOV010000068">
    <property type="protein sequence ID" value="KAK9867727.1"/>
    <property type="molecule type" value="Genomic_DNA"/>
</dbReference>
<proteinExistence type="predicted"/>
<feature type="transmembrane region" description="Helical" evidence="6">
    <location>
        <begin position="52"/>
        <end position="70"/>
    </location>
</feature>
<dbReference type="InterPro" id="IPR013057">
    <property type="entry name" value="AA_transpt_TM"/>
</dbReference>
<evidence type="ECO:0000256" key="2">
    <source>
        <dbReference type="ARBA" id="ARBA00022692"/>
    </source>
</evidence>
<dbReference type="GO" id="GO:0016020">
    <property type="term" value="C:membrane"/>
    <property type="evidence" value="ECO:0007669"/>
    <property type="project" value="UniProtKB-SubCell"/>
</dbReference>
<evidence type="ECO:0000259" key="7">
    <source>
        <dbReference type="Pfam" id="PF01490"/>
    </source>
</evidence>
<keyword evidence="3" id="KW-0813">Transport</keyword>
<evidence type="ECO:0000256" key="6">
    <source>
        <dbReference type="SAM" id="Phobius"/>
    </source>
</evidence>
<feature type="transmembrane region" description="Helical" evidence="6">
    <location>
        <begin position="6"/>
        <end position="31"/>
    </location>
</feature>
<gene>
    <name evidence="8" type="ORF">WJX84_006460</name>
</gene>
<accession>A0AAW1TFI5</accession>
<comment type="caution">
    <text evidence="8">The sequence shown here is derived from an EMBL/GenBank/DDBJ whole genome shotgun (WGS) entry which is preliminary data.</text>
</comment>
<evidence type="ECO:0000313" key="9">
    <source>
        <dbReference type="Proteomes" id="UP001485043"/>
    </source>
</evidence>
<protein>
    <recommendedName>
        <fullName evidence="7">Amino acid transporter transmembrane domain-containing protein</fullName>
    </recommendedName>
</protein>
<keyword evidence="9" id="KW-1185">Reference proteome</keyword>
<keyword evidence="5 6" id="KW-0472">Membrane</keyword>
<dbReference type="Pfam" id="PF01490">
    <property type="entry name" value="Aa_trans"/>
    <property type="match status" value="1"/>
</dbReference>
<feature type="transmembrane region" description="Helical" evidence="6">
    <location>
        <begin position="172"/>
        <end position="190"/>
    </location>
</feature>
<evidence type="ECO:0000256" key="3">
    <source>
        <dbReference type="ARBA" id="ARBA00022970"/>
    </source>
</evidence>
<evidence type="ECO:0000256" key="5">
    <source>
        <dbReference type="ARBA" id="ARBA00023136"/>
    </source>
</evidence>
<evidence type="ECO:0000313" key="8">
    <source>
        <dbReference type="EMBL" id="KAK9867727.1"/>
    </source>
</evidence>
<dbReference type="PANTHER" id="PTHR22950">
    <property type="entry name" value="AMINO ACID TRANSPORTER"/>
    <property type="match status" value="1"/>
</dbReference>
<evidence type="ECO:0000256" key="1">
    <source>
        <dbReference type="ARBA" id="ARBA00004141"/>
    </source>
</evidence>
<dbReference type="AlphaFoldDB" id="A0AAW1TFI5"/>
<evidence type="ECO:0000256" key="4">
    <source>
        <dbReference type="ARBA" id="ARBA00022989"/>
    </source>
</evidence>
<keyword evidence="2 6" id="KW-0812">Transmembrane</keyword>
<feature type="transmembrane region" description="Helical" evidence="6">
    <location>
        <begin position="82"/>
        <end position="108"/>
    </location>
</feature>
<dbReference type="GO" id="GO:0015179">
    <property type="term" value="F:L-amino acid transmembrane transporter activity"/>
    <property type="evidence" value="ECO:0007669"/>
    <property type="project" value="TreeGrafter"/>
</dbReference>
<feature type="domain" description="Amino acid transporter transmembrane" evidence="7">
    <location>
        <begin position="4"/>
        <end position="222"/>
    </location>
</feature>
<keyword evidence="3" id="KW-0029">Amino-acid transport</keyword>
<feature type="transmembrane region" description="Helical" evidence="6">
    <location>
        <begin position="196"/>
        <end position="216"/>
    </location>
</feature>
<organism evidence="8 9">
    <name type="scientific">Apatococcus fuscideae</name>
    <dbReference type="NCBI Taxonomy" id="2026836"/>
    <lineage>
        <taxon>Eukaryota</taxon>
        <taxon>Viridiplantae</taxon>
        <taxon>Chlorophyta</taxon>
        <taxon>core chlorophytes</taxon>
        <taxon>Trebouxiophyceae</taxon>
        <taxon>Chlorellales</taxon>
        <taxon>Chlorellaceae</taxon>
        <taxon>Apatococcus</taxon>
    </lineage>
</organism>
<reference evidence="8 9" key="1">
    <citation type="journal article" date="2024" name="Nat. Commun.">
        <title>Phylogenomics reveals the evolutionary origins of lichenization in chlorophyte algae.</title>
        <authorList>
            <person name="Puginier C."/>
            <person name="Libourel C."/>
            <person name="Otte J."/>
            <person name="Skaloud P."/>
            <person name="Haon M."/>
            <person name="Grisel S."/>
            <person name="Petersen M."/>
            <person name="Berrin J.G."/>
            <person name="Delaux P.M."/>
            <person name="Dal Grande F."/>
            <person name="Keller J."/>
        </authorList>
    </citation>
    <scope>NUCLEOTIDE SEQUENCE [LARGE SCALE GENOMIC DNA]</scope>
    <source>
        <strain evidence="8 9">SAG 2523</strain>
    </source>
</reference>
<sequence length="305" mass="32289">MQLELAASAGALVIIAIIGIVIHAAVSTGFPAIRSGELSLWKLQASKGLPEAFSILGYGFYLQPMMLPLLNEMPLGALGVELTNQAMCLVTLGVAPLVYGMLGVFGAARYGAATQGDMLVNTWLHGQAEGILDLATTLYLSISIPPMQMSLRYTLDCLIAGEHARYSRARHWLETLGIILSTLAISAAYPQYSEKIFAITGATAVCLVCYVIPVVVHLKLRARGRQPPESDMQADLQDALLDDQGAREQTGMLAHAWQGAGGQAVLPIAVAVMGLPSAWLPSGSPPPPGSIIHDIVEDLPQISAP</sequence>